<feature type="non-terminal residue" evidence="1">
    <location>
        <position position="62"/>
    </location>
</feature>
<dbReference type="InterPro" id="IPR016187">
    <property type="entry name" value="CTDL_fold"/>
</dbReference>
<dbReference type="SUPFAM" id="SSF56436">
    <property type="entry name" value="C-type lectin-like"/>
    <property type="match status" value="1"/>
</dbReference>
<feature type="non-terminal residue" evidence="1">
    <location>
        <position position="1"/>
    </location>
</feature>
<evidence type="ECO:0000313" key="1">
    <source>
        <dbReference type="EMBL" id="KAL0190064.1"/>
    </source>
</evidence>
<protein>
    <submittedName>
        <fullName evidence="1">Uncharacterized protein</fullName>
    </submittedName>
</protein>
<proteinExistence type="predicted"/>
<keyword evidence="2" id="KW-1185">Reference proteome</keyword>
<reference evidence="1 2" key="1">
    <citation type="submission" date="2024-05" db="EMBL/GenBank/DDBJ databases">
        <title>Genome sequencing and assembly of Indian major carp, Cirrhinus mrigala (Hamilton, 1822).</title>
        <authorList>
            <person name="Mohindra V."/>
            <person name="Chowdhury L.M."/>
            <person name="Lal K."/>
            <person name="Jena J.K."/>
        </authorList>
    </citation>
    <scope>NUCLEOTIDE SEQUENCE [LARGE SCALE GENOMIC DNA]</scope>
    <source>
        <strain evidence="1">CM1030</strain>
        <tissue evidence="1">Blood</tissue>
    </source>
</reference>
<gene>
    <name evidence="1" type="ORF">M9458_017163</name>
</gene>
<comment type="caution">
    <text evidence="1">The sequence shown here is derived from an EMBL/GenBank/DDBJ whole genome shotgun (WGS) entry which is preliminary data.</text>
</comment>
<sequence>YCRQNRIDLVSVRNQNENQQVEKIMNDSHISDTHGSGQIRVTPHSDTGTLVNLIMLEKVKTV</sequence>
<dbReference type="Proteomes" id="UP001529510">
    <property type="component" value="Unassembled WGS sequence"/>
</dbReference>
<dbReference type="EMBL" id="JAMKFB020000007">
    <property type="protein sequence ID" value="KAL0190064.1"/>
    <property type="molecule type" value="Genomic_DNA"/>
</dbReference>
<accession>A0ABD0QV35</accession>
<dbReference type="AlphaFoldDB" id="A0ABD0QV35"/>
<evidence type="ECO:0000313" key="2">
    <source>
        <dbReference type="Proteomes" id="UP001529510"/>
    </source>
</evidence>
<name>A0ABD0QV35_CIRMR</name>
<organism evidence="1 2">
    <name type="scientific">Cirrhinus mrigala</name>
    <name type="common">Mrigala</name>
    <dbReference type="NCBI Taxonomy" id="683832"/>
    <lineage>
        <taxon>Eukaryota</taxon>
        <taxon>Metazoa</taxon>
        <taxon>Chordata</taxon>
        <taxon>Craniata</taxon>
        <taxon>Vertebrata</taxon>
        <taxon>Euteleostomi</taxon>
        <taxon>Actinopterygii</taxon>
        <taxon>Neopterygii</taxon>
        <taxon>Teleostei</taxon>
        <taxon>Ostariophysi</taxon>
        <taxon>Cypriniformes</taxon>
        <taxon>Cyprinidae</taxon>
        <taxon>Labeoninae</taxon>
        <taxon>Labeonini</taxon>
        <taxon>Cirrhinus</taxon>
    </lineage>
</organism>